<protein>
    <submittedName>
        <fullName evidence="2">CHC2 zinc finger domain protein</fullName>
    </submittedName>
</protein>
<dbReference type="SUPFAM" id="SSF57783">
    <property type="entry name" value="Zinc beta-ribbon"/>
    <property type="match status" value="1"/>
</dbReference>
<dbReference type="EMBL" id="AJWY01008651">
    <property type="protein sequence ID" value="EKC60623.1"/>
    <property type="molecule type" value="Genomic_DNA"/>
</dbReference>
<dbReference type="GO" id="GO:0008270">
    <property type="term" value="F:zinc ion binding"/>
    <property type="evidence" value="ECO:0007669"/>
    <property type="project" value="InterPro"/>
</dbReference>
<name>K1SSW4_9ZZZZ</name>
<organism evidence="2">
    <name type="scientific">human gut metagenome</name>
    <dbReference type="NCBI Taxonomy" id="408170"/>
    <lineage>
        <taxon>unclassified sequences</taxon>
        <taxon>metagenomes</taxon>
        <taxon>organismal metagenomes</taxon>
    </lineage>
</organism>
<dbReference type="GO" id="GO:0003899">
    <property type="term" value="F:DNA-directed RNA polymerase activity"/>
    <property type="evidence" value="ECO:0007669"/>
    <property type="project" value="InterPro"/>
</dbReference>
<feature type="domain" description="Zinc finger CHC2-type" evidence="1">
    <location>
        <begin position="6"/>
        <end position="97"/>
    </location>
</feature>
<dbReference type="GO" id="GO:0006260">
    <property type="term" value="P:DNA replication"/>
    <property type="evidence" value="ECO:0007669"/>
    <property type="project" value="InterPro"/>
</dbReference>
<dbReference type="InterPro" id="IPR002694">
    <property type="entry name" value="Znf_CHC2"/>
</dbReference>
<dbReference type="Gene3D" id="3.90.580.10">
    <property type="entry name" value="Zinc finger, CHC2-type domain"/>
    <property type="match status" value="1"/>
</dbReference>
<dbReference type="AlphaFoldDB" id="K1SSW4"/>
<dbReference type="InterPro" id="IPR036977">
    <property type="entry name" value="DNA_primase_Znf_CHC2"/>
</dbReference>
<dbReference type="GO" id="GO:0003677">
    <property type="term" value="F:DNA binding"/>
    <property type="evidence" value="ECO:0007669"/>
    <property type="project" value="InterPro"/>
</dbReference>
<comment type="caution">
    <text evidence="2">The sequence shown here is derived from an EMBL/GenBank/DDBJ whole genome shotgun (WGS) entry which is preliminary data.</text>
</comment>
<accession>K1SSW4</accession>
<reference evidence="2" key="1">
    <citation type="journal article" date="2013" name="Environ. Microbiol.">
        <title>Microbiota from the distal guts of lean and obese adolescents exhibit partial functional redundancy besides clear differences in community structure.</title>
        <authorList>
            <person name="Ferrer M."/>
            <person name="Ruiz A."/>
            <person name="Lanza F."/>
            <person name="Haange S.B."/>
            <person name="Oberbach A."/>
            <person name="Till H."/>
            <person name="Bargiela R."/>
            <person name="Campoy C."/>
            <person name="Segura M.T."/>
            <person name="Richter M."/>
            <person name="von Bergen M."/>
            <person name="Seifert J."/>
            <person name="Suarez A."/>
        </authorList>
    </citation>
    <scope>NUCLEOTIDE SEQUENCE</scope>
</reference>
<evidence type="ECO:0000259" key="1">
    <source>
        <dbReference type="Pfam" id="PF01807"/>
    </source>
</evidence>
<gene>
    <name evidence="2" type="ORF">LEA_12771</name>
</gene>
<dbReference type="Pfam" id="PF01807">
    <property type="entry name" value="Zn_ribbon_DnaG"/>
    <property type="match status" value="1"/>
</dbReference>
<evidence type="ECO:0000313" key="2">
    <source>
        <dbReference type="EMBL" id="EKC60623.1"/>
    </source>
</evidence>
<feature type="non-terminal residue" evidence="2">
    <location>
        <position position="303"/>
    </location>
</feature>
<proteinExistence type="predicted"/>
<sequence>MEKLSDDFIQQLKQIPVTEILQNIYGIAVNKHGEKSYCKIRSERTASCCIYPNNTWYDFGGSVGGDTITLVQTMEACDRKTAMNKLSEWYNIERKHRQRDNKTLWNYEWARLGIQADRTSKNLNICVLVTGEQPNLLADISLYIDNPEQITAFESKYSIPFNDFRSVDTVGYHNILKQRVWYPMLKDRDDYYSGLLIDYRLFRQIGDENFARTAVVTCDENLQRASDLNEKCVLLRRAVDDISLLKVPLFNLNPTNDLQGILDGSIRFQTSNLRYYELCKWAKVRGEAVNCVEVSYDDYIVKY</sequence>